<dbReference type="AlphaFoldDB" id="A0AAX0HAY5"/>
<comment type="subcellular location">
    <subcellularLocation>
        <location evidence="1">Cell outer membrane</location>
        <topology evidence="1">Lipid-anchor</topology>
    </subcellularLocation>
</comment>
<dbReference type="RefSeq" id="WP_058908913.1">
    <property type="nucleotide sequence ID" value="NZ_LFLK01000005.1"/>
</dbReference>
<evidence type="ECO:0000256" key="4">
    <source>
        <dbReference type="ARBA" id="ARBA00022729"/>
    </source>
</evidence>
<evidence type="ECO:0000256" key="9">
    <source>
        <dbReference type="ARBA" id="ARBA00023237"/>
    </source>
</evidence>
<evidence type="ECO:0000256" key="5">
    <source>
        <dbReference type="ARBA" id="ARBA00022734"/>
    </source>
</evidence>
<keyword evidence="6" id="KW-0843">Virulence</keyword>
<dbReference type="InterPro" id="IPR035992">
    <property type="entry name" value="Ricin_B-like_lectins"/>
</dbReference>
<accession>A0AAX0HAY5</accession>
<keyword evidence="4" id="KW-0732">Signal</keyword>
<dbReference type="CDD" id="cd23414">
    <property type="entry name" value="beta-trefoil_Ricin_CdtA"/>
    <property type="match status" value="1"/>
</dbReference>
<evidence type="ECO:0000313" key="12">
    <source>
        <dbReference type="Proteomes" id="UP000093100"/>
    </source>
</evidence>
<proteinExistence type="predicted"/>
<dbReference type="Proteomes" id="UP000093100">
    <property type="component" value="Unassembled WGS sequence"/>
</dbReference>
<dbReference type="SUPFAM" id="SSF50370">
    <property type="entry name" value="Ricin B-like lectins"/>
    <property type="match status" value="1"/>
</dbReference>
<sequence>MTETILKHIKNSLILLFCMTIFNACSSKITEISTQKTDPLGSVFGKADLNFKQPTINLQGIPPDLFDRTSDFLVIMGANGVAITVWYSSPGNWLWGYALYTSGNLGGYRVWRLILLPDNEVMIVNFNTRTTCMNTYKNGVIHSPCNKNNPFQKFVLRPMTNGAVQIYNKATNSCLQTPVDNLFGFDVFGAINLTTKCTDTIDQQWYLLPPPQVGRLLY</sequence>
<evidence type="ECO:0000256" key="3">
    <source>
        <dbReference type="ARBA" id="ARBA00022656"/>
    </source>
</evidence>
<evidence type="ECO:0000256" key="1">
    <source>
        <dbReference type="ARBA" id="ARBA00004459"/>
    </source>
</evidence>
<keyword evidence="9" id="KW-0998">Cell outer membrane</keyword>
<reference evidence="11 12" key="1">
    <citation type="journal article" date="2016" name="Genome Biol. Evol.">
        <title>Comparative Genomics of Campylobacter fetus from Reptiles and Mammals Reveals Divergent Evolution in Host-Associated Lineages.</title>
        <authorList>
            <person name="Gilbert M.J."/>
            <person name="Miller W.G."/>
            <person name="Yee E."/>
            <person name="Zomer A.L."/>
            <person name="van der Graaf-van Bloois L."/>
            <person name="Fitzgerald C."/>
            <person name="Forbes K.J."/>
            <person name="Meric G."/>
            <person name="Sheppard S.K."/>
            <person name="Wagenaar J.A."/>
            <person name="Duim B."/>
        </authorList>
    </citation>
    <scope>NUCLEOTIDE SEQUENCE [LARGE SCALE GENOMIC DNA]</scope>
    <source>
        <strain evidence="11 12">12S02225-3</strain>
    </source>
</reference>
<dbReference type="InterPro" id="IPR015957">
    <property type="entry name" value="CDtoxinA"/>
</dbReference>
<keyword evidence="3" id="KW-0800">Toxin</keyword>
<dbReference type="PROSITE" id="PS50231">
    <property type="entry name" value="RICIN_B_LECTIN"/>
    <property type="match status" value="1"/>
</dbReference>
<dbReference type="GO" id="GO:0009279">
    <property type="term" value="C:cell outer membrane"/>
    <property type="evidence" value="ECO:0007669"/>
    <property type="project" value="UniProtKB-SubCell"/>
</dbReference>
<evidence type="ECO:0000256" key="8">
    <source>
        <dbReference type="ARBA" id="ARBA00023139"/>
    </source>
</evidence>
<evidence type="ECO:0000256" key="7">
    <source>
        <dbReference type="ARBA" id="ARBA00023136"/>
    </source>
</evidence>
<dbReference type="Pfam" id="PF03498">
    <property type="entry name" value="CDtoxinA"/>
    <property type="match status" value="1"/>
</dbReference>
<dbReference type="GO" id="GO:0030246">
    <property type="term" value="F:carbohydrate binding"/>
    <property type="evidence" value="ECO:0007669"/>
    <property type="project" value="UniProtKB-KW"/>
</dbReference>
<evidence type="ECO:0000256" key="2">
    <source>
        <dbReference type="ARBA" id="ARBA00016112"/>
    </source>
</evidence>
<dbReference type="InterPro" id="IPR003558">
    <property type="entry name" value="CDtoxinA/C"/>
</dbReference>
<dbReference type="PRINTS" id="PR01387">
    <property type="entry name" value="CDTOXINA"/>
</dbReference>
<keyword evidence="8" id="KW-0564">Palmitate</keyword>
<evidence type="ECO:0000256" key="10">
    <source>
        <dbReference type="ARBA" id="ARBA00023288"/>
    </source>
</evidence>
<dbReference type="EMBL" id="LFLK01000005">
    <property type="protein sequence ID" value="OCR90511.1"/>
    <property type="molecule type" value="Genomic_DNA"/>
</dbReference>
<protein>
    <recommendedName>
        <fullName evidence="2">Cytolethal distending toxin subunit A</fullName>
    </recommendedName>
</protein>
<keyword evidence="10" id="KW-0449">Lipoprotein</keyword>
<keyword evidence="5" id="KW-0430">Lectin</keyword>
<evidence type="ECO:0000313" key="11">
    <source>
        <dbReference type="EMBL" id="OCR90511.1"/>
    </source>
</evidence>
<dbReference type="Gene3D" id="2.80.10.50">
    <property type="match status" value="1"/>
</dbReference>
<gene>
    <name evidence="11" type="ORF">CFT12S02225_05580</name>
</gene>
<name>A0AAX0HAY5_CAMFE</name>
<dbReference type="GO" id="GO:0090729">
    <property type="term" value="F:toxin activity"/>
    <property type="evidence" value="ECO:0007669"/>
    <property type="project" value="UniProtKB-KW"/>
</dbReference>
<evidence type="ECO:0000256" key="6">
    <source>
        <dbReference type="ARBA" id="ARBA00023026"/>
    </source>
</evidence>
<keyword evidence="7" id="KW-0472">Membrane</keyword>
<comment type="caution">
    <text evidence="11">The sequence shown here is derived from an EMBL/GenBank/DDBJ whole genome shotgun (WGS) entry which is preliminary data.</text>
</comment>
<organism evidence="11 12">
    <name type="scientific">Campylobacter fetus subsp. testudinum</name>
    <dbReference type="NCBI Taxonomy" id="1507806"/>
    <lineage>
        <taxon>Bacteria</taxon>
        <taxon>Pseudomonadati</taxon>
        <taxon>Campylobacterota</taxon>
        <taxon>Epsilonproteobacteria</taxon>
        <taxon>Campylobacterales</taxon>
        <taxon>Campylobacteraceae</taxon>
        <taxon>Campylobacter</taxon>
    </lineage>
</organism>